<feature type="transmembrane region" description="Helical" evidence="9">
    <location>
        <begin position="223"/>
        <end position="245"/>
    </location>
</feature>
<dbReference type="Gene3D" id="3.20.20.140">
    <property type="entry name" value="Metal-dependent hydrolases"/>
    <property type="match status" value="1"/>
</dbReference>
<keyword evidence="5 9" id="KW-0812">Transmembrane</keyword>
<evidence type="ECO:0000256" key="1">
    <source>
        <dbReference type="ARBA" id="ARBA00004477"/>
    </source>
</evidence>
<dbReference type="Proteomes" id="UP001177003">
    <property type="component" value="Chromosome 4"/>
</dbReference>
<dbReference type="GO" id="GO:0046033">
    <property type="term" value="P:AMP metabolic process"/>
    <property type="evidence" value="ECO:0007669"/>
    <property type="project" value="TreeGrafter"/>
</dbReference>
<dbReference type="EMBL" id="OX465080">
    <property type="protein sequence ID" value="CAI9282993.1"/>
    <property type="molecule type" value="Genomic_DNA"/>
</dbReference>
<evidence type="ECO:0000256" key="5">
    <source>
        <dbReference type="ARBA" id="ARBA00022692"/>
    </source>
</evidence>
<keyword evidence="4" id="KW-0808">Transferase</keyword>
<dbReference type="InterPro" id="IPR006329">
    <property type="entry name" value="AMPD"/>
</dbReference>
<dbReference type="GO" id="GO:0032264">
    <property type="term" value="P:IMP salvage"/>
    <property type="evidence" value="ECO:0007669"/>
    <property type="project" value="InterPro"/>
</dbReference>
<feature type="transmembrane region" description="Helical" evidence="9">
    <location>
        <begin position="170"/>
        <end position="191"/>
    </location>
</feature>
<accession>A0AA35YZN7</accession>
<evidence type="ECO:0000256" key="7">
    <source>
        <dbReference type="ARBA" id="ARBA00022989"/>
    </source>
</evidence>
<dbReference type="AlphaFoldDB" id="A0AA35YZN7"/>
<protein>
    <recommendedName>
        <fullName evidence="12">Mannosyltransferase</fullName>
    </recommendedName>
</protein>
<dbReference type="PANTHER" id="PTHR11359:SF0">
    <property type="entry name" value="AMP DEAMINASE"/>
    <property type="match status" value="1"/>
</dbReference>
<feature type="transmembrane region" description="Helical" evidence="9">
    <location>
        <begin position="143"/>
        <end position="164"/>
    </location>
</feature>
<dbReference type="GO" id="GO:0005829">
    <property type="term" value="C:cytosol"/>
    <property type="evidence" value="ECO:0007669"/>
    <property type="project" value="TreeGrafter"/>
</dbReference>
<dbReference type="GO" id="GO:0005789">
    <property type="term" value="C:endoplasmic reticulum membrane"/>
    <property type="evidence" value="ECO:0007669"/>
    <property type="project" value="UniProtKB-SubCell"/>
</dbReference>
<gene>
    <name evidence="10" type="ORF">LSALG_LOCUS22611</name>
</gene>
<comment type="similarity">
    <text evidence="2">Belongs to the metallo-dependent hydrolases superfamily. Adenosine and AMP deaminases family.</text>
</comment>
<organism evidence="10 11">
    <name type="scientific">Lactuca saligna</name>
    <name type="common">Willowleaf lettuce</name>
    <dbReference type="NCBI Taxonomy" id="75948"/>
    <lineage>
        <taxon>Eukaryota</taxon>
        <taxon>Viridiplantae</taxon>
        <taxon>Streptophyta</taxon>
        <taxon>Embryophyta</taxon>
        <taxon>Tracheophyta</taxon>
        <taxon>Spermatophyta</taxon>
        <taxon>Magnoliopsida</taxon>
        <taxon>eudicotyledons</taxon>
        <taxon>Gunneridae</taxon>
        <taxon>Pentapetalae</taxon>
        <taxon>asterids</taxon>
        <taxon>campanulids</taxon>
        <taxon>Asterales</taxon>
        <taxon>Asteraceae</taxon>
        <taxon>Cichorioideae</taxon>
        <taxon>Cichorieae</taxon>
        <taxon>Lactucinae</taxon>
        <taxon>Lactuca</taxon>
    </lineage>
</organism>
<evidence type="ECO:0000256" key="8">
    <source>
        <dbReference type="ARBA" id="ARBA00023136"/>
    </source>
</evidence>
<dbReference type="GO" id="GO:0003876">
    <property type="term" value="F:AMP deaminase activity"/>
    <property type="evidence" value="ECO:0007669"/>
    <property type="project" value="InterPro"/>
</dbReference>
<keyword evidence="11" id="KW-1185">Reference proteome</keyword>
<keyword evidence="7 9" id="KW-1133">Transmembrane helix</keyword>
<dbReference type="PANTHER" id="PTHR11359">
    <property type="entry name" value="AMP DEAMINASE"/>
    <property type="match status" value="1"/>
</dbReference>
<dbReference type="InterPro" id="IPR032466">
    <property type="entry name" value="Metal_Hydrolase"/>
</dbReference>
<evidence type="ECO:0000313" key="10">
    <source>
        <dbReference type="EMBL" id="CAI9282993.1"/>
    </source>
</evidence>
<keyword evidence="8 9" id="KW-0472">Membrane</keyword>
<keyword evidence="6" id="KW-0256">Endoplasmic reticulum</keyword>
<dbReference type="Pfam" id="PF03901">
    <property type="entry name" value="Glyco_transf_22"/>
    <property type="match status" value="1"/>
</dbReference>
<evidence type="ECO:0008006" key="12">
    <source>
        <dbReference type="Google" id="ProtNLM"/>
    </source>
</evidence>
<feature type="transmembrane region" description="Helical" evidence="9">
    <location>
        <begin position="114"/>
        <end position="136"/>
    </location>
</feature>
<dbReference type="SUPFAM" id="SSF51556">
    <property type="entry name" value="Metallo-dependent hydrolases"/>
    <property type="match status" value="1"/>
</dbReference>
<name>A0AA35YZN7_LACSI</name>
<dbReference type="GO" id="GO:0016757">
    <property type="term" value="F:glycosyltransferase activity"/>
    <property type="evidence" value="ECO:0007669"/>
    <property type="project" value="UniProtKB-KW"/>
</dbReference>
<reference evidence="10" key="1">
    <citation type="submission" date="2023-04" db="EMBL/GenBank/DDBJ databases">
        <authorList>
            <person name="Vijverberg K."/>
            <person name="Xiong W."/>
            <person name="Schranz E."/>
        </authorList>
    </citation>
    <scope>NUCLEOTIDE SEQUENCE</scope>
</reference>
<evidence type="ECO:0000256" key="6">
    <source>
        <dbReference type="ARBA" id="ARBA00022824"/>
    </source>
</evidence>
<sequence>MAEYIISIYGSKKSEWDNLARWIVNNELYSENVVWLIQLPQLYNIYKEMGIVTSFQTILDNVSLPLFEVTINPDSHPQLHAFLKQFLVCIAFIPLHSIPLYGGLASFTDVRVLYAVRIFLGLLSVISEAALVVALSRKYGKRLACYTLALLCLTSDCFFARTSFLPSSFSMYAISLSSALFLFGMHVMVVAVAATGVIIGWPSSVLAFLPVTVYSLLRKFKRAFISGAFMSITLLLTEAFGKFYGSSKQGTSIDKSRVGVHDNCIKAFSKETIYSTLGKNKKQCRFSNSTAVNITCQSFQYKGGRGKAKDIPSFSTNNSGIFPRAFQAALIPSVAKKQSSQSSPVILIFSKASTSSLSVLNNTGERSMYTLVLRDSPAVKKGSSPQLSGGVKEVLESKNGRQAQNCLKQGNWDPNFSLRRTIHIGIRQGNEPELELARLPFLGGKISS</sequence>
<keyword evidence="3" id="KW-0328">Glycosyltransferase</keyword>
<evidence type="ECO:0000256" key="4">
    <source>
        <dbReference type="ARBA" id="ARBA00022679"/>
    </source>
</evidence>
<comment type="subcellular location">
    <subcellularLocation>
        <location evidence="1">Endoplasmic reticulum membrane</location>
        <topology evidence="1">Multi-pass membrane protein</topology>
    </subcellularLocation>
</comment>
<evidence type="ECO:0000256" key="9">
    <source>
        <dbReference type="SAM" id="Phobius"/>
    </source>
</evidence>
<feature type="transmembrane region" description="Helical" evidence="9">
    <location>
        <begin position="86"/>
        <end position="108"/>
    </location>
</feature>
<dbReference type="InterPro" id="IPR005599">
    <property type="entry name" value="GPI_mannosylTrfase"/>
</dbReference>
<evidence type="ECO:0000256" key="3">
    <source>
        <dbReference type="ARBA" id="ARBA00022676"/>
    </source>
</evidence>
<dbReference type="Pfam" id="PF19326">
    <property type="entry name" value="AMP_deaminase"/>
    <property type="match status" value="1"/>
</dbReference>
<proteinExistence type="inferred from homology"/>
<evidence type="ECO:0000313" key="11">
    <source>
        <dbReference type="Proteomes" id="UP001177003"/>
    </source>
</evidence>
<evidence type="ECO:0000256" key="2">
    <source>
        <dbReference type="ARBA" id="ARBA00006676"/>
    </source>
</evidence>